<keyword evidence="2" id="KW-0132">Cell division</keyword>
<reference evidence="8" key="2">
    <citation type="submission" date="2018-05" db="EMBL/GenBank/DDBJ databases">
        <title>OpunRS2 (Oryza punctata Reference Sequence Version 2).</title>
        <authorList>
            <person name="Zhang J."/>
            <person name="Kudrna D."/>
            <person name="Lee S."/>
            <person name="Talag J."/>
            <person name="Welchert J."/>
            <person name="Wing R.A."/>
        </authorList>
    </citation>
    <scope>NUCLEOTIDE SEQUENCE [LARGE SCALE GENOMIC DNA]</scope>
</reference>
<dbReference type="SMART" id="SM00385">
    <property type="entry name" value="CYCLIN"/>
    <property type="match status" value="1"/>
</dbReference>
<dbReference type="CDD" id="cd20544">
    <property type="entry name" value="CYCLIN_AtCycD-like_rpt2"/>
    <property type="match status" value="1"/>
</dbReference>
<evidence type="ECO:0000256" key="2">
    <source>
        <dbReference type="ARBA" id="ARBA00022618"/>
    </source>
</evidence>
<dbReference type="eggNOG" id="KOG0656">
    <property type="taxonomic scope" value="Eukaryota"/>
</dbReference>
<evidence type="ECO:0000256" key="4">
    <source>
        <dbReference type="ARBA" id="ARBA00023306"/>
    </source>
</evidence>
<dbReference type="PANTHER" id="PTHR10177">
    <property type="entry name" value="CYCLINS"/>
    <property type="match status" value="1"/>
</dbReference>
<evidence type="ECO:0000259" key="7">
    <source>
        <dbReference type="SMART" id="SM00385"/>
    </source>
</evidence>
<protein>
    <recommendedName>
        <fullName evidence="7">Cyclin-like domain-containing protein</fullName>
    </recommendedName>
</protein>
<dbReference type="Gramene" id="OPUNC03G23860.1">
    <property type="protein sequence ID" value="OPUNC03G23860.1"/>
    <property type="gene ID" value="OPUNC03G23860"/>
</dbReference>
<dbReference type="Gene3D" id="1.10.472.10">
    <property type="entry name" value="Cyclin-like"/>
    <property type="match status" value="2"/>
</dbReference>
<dbReference type="Pfam" id="PF00134">
    <property type="entry name" value="Cyclin_N"/>
    <property type="match status" value="1"/>
</dbReference>
<proteinExistence type="inferred from homology"/>
<keyword evidence="3 5" id="KW-0195">Cyclin</keyword>
<accession>A0A0E0KGB6</accession>
<organism evidence="8">
    <name type="scientific">Oryza punctata</name>
    <name type="common">Red rice</name>
    <dbReference type="NCBI Taxonomy" id="4537"/>
    <lineage>
        <taxon>Eukaryota</taxon>
        <taxon>Viridiplantae</taxon>
        <taxon>Streptophyta</taxon>
        <taxon>Embryophyta</taxon>
        <taxon>Tracheophyta</taxon>
        <taxon>Spermatophyta</taxon>
        <taxon>Magnoliopsida</taxon>
        <taxon>Liliopsida</taxon>
        <taxon>Poales</taxon>
        <taxon>Poaceae</taxon>
        <taxon>BOP clade</taxon>
        <taxon>Oryzoideae</taxon>
        <taxon>Oryzeae</taxon>
        <taxon>Oryzinae</taxon>
        <taxon>Oryza</taxon>
    </lineage>
</organism>
<dbReference type="GO" id="GO:0051301">
    <property type="term" value="P:cell division"/>
    <property type="evidence" value="ECO:0007669"/>
    <property type="project" value="UniProtKB-KW"/>
</dbReference>
<evidence type="ECO:0000256" key="3">
    <source>
        <dbReference type="ARBA" id="ARBA00023127"/>
    </source>
</evidence>
<dbReference type="STRING" id="4537.A0A0E0KGB6"/>
<comment type="similarity">
    <text evidence="1">Belongs to the cyclin family. Cyclin D subfamily.</text>
</comment>
<dbReference type="AlphaFoldDB" id="A0A0E0KGB6"/>
<dbReference type="InterPro" id="IPR036915">
    <property type="entry name" value="Cyclin-like_sf"/>
</dbReference>
<dbReference type="EnsemblPlants" id="OPUNC03G23860.1">
    <property type="protein sequence ID" value="OPUNC03G23860.1"/>
    <property type="gene ID" value="OPUNC03G23860"/>
</dbReference>
<evidence type="ECO:0000256" key="5">
    <source>
        <dbReference type="RuleBase" id="RU000383"/>
    </source>
</evidence>
<name>A0A0E0KGB6_ORYPU</name>
<evidence type="ECO:0000256" key="1">
    <source>
        <dbReference type="ARBA" id="ARBA00009065"/>
    </source>
</evidence>
<dbReference type="InterPro" id="IPR039361">
    <property type="entry name" value="Cyclin"/>
</dbReference>
<dbReference type="SUPFAM" id="SSF47954">
    <property type="entry name" value="Cyclin-like"/>
    <property type="match status" value="1"/>
</dbReference>
<evidence type="ECO:0000313" key="9">
    <source>
        <dbReference type="Proteomes" id="UP000026962"/>
    </source>
</evidence>
<sequence length="364" mass="38930">MEAEDEYSAGCSFSLMCQEDGIDLDDDGGFAGDGRADVLLVYNAAAAADDDDDEEEVEEYMDHLVSKESSFCSSSSCFSDAGGESAAAQMGWFVLARRATVKWILETRRCFGFCHRTAYLAIAYFDRFCLRRCIDRSVMPWAARLLAVACVSLAAKMEEYRAPALSEFRTGAGGDDSYEFSCVSIRRMELLVLSTLDWRMAAVTPFDYLPCLSSRLRRDSAGGDAAAAAVKAAALIFSAAEAASVLDHRPSTVAAAAVLAESHGALTREALESKMISLSLSFPLDKEDVYACYSVMLSQSTSPASKTTTTTSKRSSSSSSSCSDSTDAASSYDTADAAADSFAAAAASCDNKRMRLELPGGILR</sequence>
<keyword evidence="9" id="KW-1185">Reference proteome</keyword>
<feature type="domain" description="Cyclin-like" evidence="7">
    <location>
        <begin position="102"/>
        <end position="194"/>
    </location>
</feature>
<keyword evidence="4" id="KW-0131">Cell cycle</keyword>
<dbReference type="InterPro" id="IPR006671">
    <property type="entry name" value="Cyclin_N"/>
</dbReference>
<dbReference type="FunFam" id="1.10.472.10:FF:000114">
    <property type="entry name" value="Cyclin-D5-1"/>
    <property type="match status" value="1"/>
</dbReference>
<dbReference type="Proteomes" id="UP000026962">
    <property type="component" value="Chromosome 3"/>
</dbReference>
<dbReference type="InterPro" id="IPR004367">
    <property type="entry name" value="Cyclin_C-dom"/>
</dbReference>
<dbReference type="Pfam" id="PF02984">
    <property type="entry name" value="Cyclin_C"/>
    <property type="match status" value="1"/>
</dbReference>
<dbReference type="OMA" id="CHRTAYL"/>
<feature type="region of interest" description="Disordered" evidence="6">
    <location>
        <begin position="302"/>
        <end position="329"/>
    </location>
</feature>
<reference evidence="8" key="1">
    <citation type="submission" date="2015-04" db="UniProtKB">
        <authorList>
            <consortium name="EnsemblPlants"/>
        </authorList>
    </citation>
    <scope>IDENTIFICATION</scope>
</reference>
<evidence type="ECO:0000313" key="8">
    <source>
        <dbReference type="EnsemblPlants" id="OPUNC03G23860.1"/>
    </source>
</evidence>
<evidence type="ECO:0000256" key="6">
    <source>
        <dbReference type="SAM" id="MobiDB-lite"/>
    </source>
</evidence>
<dbReference type="InterPro" id="IPR013763">
    <property type="entry name" value="Cyclin-like_dom"/>
</dbReference>
<dbReference type="HOGENOM" id="CLU_048040_4_0_1"/>